<proteinExistence type="inferred from homology"/>
<dbReference type="Proteomes" id="UP000035065">
    <property type="component" value="Unassembled WGS sequence"/>
</dbReference>
<keyword evidence="4" id="KW-1185">Reference proteome</keyword>
<evidence type="ECO:0000313" key="4">
    <source>
        <dbReference type="Proteomes" id="UP000035065"/>
    </source>
</evidence>
<dbReference type="InterPro" id="IPR002539">
    <property type="entry name" value="MaoC-like_dom"/>
</dbReference>
<dbReference type="Pfam" id="PF01575">
    <property type="entry name" value="MaoC_dehydratas"/>
    <property type="match status" value="1"/>
</dbReference>
<dbReference type="AlphaFoldDB" id="F1YLN3"/>
<evidence type="ECO:0000259" key="2">
    <source>
        <dbReference type="Pfam" id="PF01575"/>
    </source>
</evidence>
<dbReference type="STRING" id="644548.SCNU_14124"/>
<gene>
    <name evidence="3" type="ORF">SCNU_14124</name>
</gene>
<protein>
    <submittedName>
        <fullName evidence="3">MaoC dehydratase</fullName>
    </submittedName>
</protein>
<sequence length="154" mass="16736">MSTSAEGRTVVYGRDIRVGQVYHLGEYALTEDDLVEFARRWDPQGFHIDPDVAATSPYGGLIASGVHSFAIMQRLSVLDVYDHWAVIAGKEISDVAFLRPVRAGDVLTGSLTVTAVTFDDRNRALVEVDTELIVAGKPVLRTHTASYVHAAPPA</sequence>
<dbReference type="EMBL" id="AEUD01000012">
    <property type="protein sequence ID" value="EGD54427.1"/>
    <property type="molecule type" value="Genomic_DNA"/>
</dbReference>
<evidence type="ECO:0000313" key="3">
    <source>
        <dbReference type="EMBL" id="EGD54427.1"/>
    </source>
</evidence>
<dbReference type="Gene3D" id="3.10.129.10">
    <property type="entry name" value="Hotdog Thioesterase"/>
    <property type="match status" value="1"/>
</dbReference>
<accession>F1YLN3</accession>
<dbReference type="eggNOG" id="COG2030">
    <property type="taxonomic scope" value="Bacteria"/>
</dbReference>
<feature type="domain" description="MaoC-like" evidence="2">
    <location>
        <begin position="20"/>
        <end position="133"/>
    </location>
</feature>
<dbReference type="RefSeq" id="WP_009680025.1">
    <property type="nucleotide sequence ID" value="NZ_AEUD01000012.1"/>
</dbReference>
<evidence type="ECO:0000256" key="1">
    <source>
        <dbReference type="ARBA" id="ARBA00005254"/>
    </source>
</evidence>
<organism evidence="3 4">
    <name type="scientific">Gordonia neofelifaecis NRRL B-59395</name>
    <dbReference type="NCBI Taxonomy" id="644548"/>
    <lineage>
        <taxon>Bacteria</taxon>
        <taxon>Bacillati</taxon>
        <taxon>Actinomycetota</taxon>
        <taxon>Actinomycetes</taxon>
        <taxon>Mycobacteriales</taxon>
        <taxon>Gordoniaceae</taxon>
        <taxon>Gordonia</taxon>
    </lineage>
</organism>
<dbReference type="SUPFAM" id="SSF54637">
    <property type="entry name" value="Thioesterase/thiol ester dehydrase-isomerase"/>
    <property type="match status" value="1"/>
</dbReference>
<dbReference type="InterPro" id="IPR029069">
    <property type="entry name" value="HotDog_dom_sf"/>
</dbReference>
<comment type="caution">
    <text evidence="3">The sequence shown here is derived from an EMBL/GenBank/DDBJ whole genome shotgun (WGS) entry which is preliminary data.</text>
</comment>
<name>F1YLN3_9ACTN</name>
<comment type="similarity">
    <text evidence="1">Belongs to the enoyl-CoA hydratase/isomerase family.</text>
</comment>
<reference evidence="3 4" key="1">
    <citation type="journal article" date="2011" name="J. Bacteriol.">
        <title>Draft Genome Sequence of Gordonia neofelifaecis NRRL B-59395, a Cholesterol-Degrading Actinomycete.</title>
        <authorList>
            <person name="Ge F."/>
            <person name="Li W."/>
            <person name="Chen G."/>
            <person name="Liu Y."/>
            <person name="Zhang G."/>
            <person name="Yong B."/>
            <person name="Wang Q."/>
            <person name="Wang N."/>
            <person name="Huang Z."/>
            <person name="Li W."/>
            <person name="Wang J."/>
            <person name="Wu C."/>
            <person name="Xie Q."/>
            <person name="Liu G."/>
        </authorList>
    </citation>
    <scope>NUCLEOTIDE SEQUENCE [LARGE SCALE GENOMIC DNA]</scope>
    <source>
        <strain evidence="3 4">NRRL B-59395</strain>
    </source>
</reference>